<keyword evidence="3" id="KW-1185">Reference proteome</keyword>
<evidence type="ECO:0000313" key="3">
    <source>
        <dbReference type="Proteomes" id="UP001371456"/>
    </source>
</evidence>
<feature type="signal peptide" evidence="1">
    <location>
        <begin position="1"/>
        <end position="18"/>
    </location>
</feature>
<comment type="caution">
    <text evidence="2">The sequence shown here is derived from an EMBL/GenBank/DDBJ whole genome shotgun (WGS) entry which is preliminary data.</text>
</comment>
<evidence type="ECO:0000313" key="2">
    <source>
        <dbReference type="EMBL" id="KAK6775630.1"/>
    </source>
</evidence>
<sequence>MIIQWLLVPLVFSIIAEADFSLVFVSPTLQVEDICKIGSLVFMEVCSPLGGILAGGTYSLSQSWQDEPK</sequence>
<reference evidence="2 3" key="1">
    <citation type="submission" date="2024-02" db="EMBL/GenBank/DDBJ databases">
        <title>de novo genome assembly of Solanum bulbocastanum strain 11H21.</title>
        <authorList>
            <person name="Hosaka A.J."/>
        </authorList>
    </citation>
    <scope>NUCLEOTIDE SEQUENCE [LARGE SCALE GENOMIC DNA]</scope>
    <source>
        <tissue evidence="2">Young leaves</tissue>
    </source>
</reference>
<keyword evidence="1" id="KW-0732">Signal</keyword>
<accession>A0AAN8Y116</accession>
<dbReference type="EMBL" id="JBANQN010000011">
    <property type="protein sequence ID" value="KAK6775630.1"/>
    <property type="molecule type" value="Genomic_DNA"/>
</dbReference>
<gene>
    <name evidence="2" type="ORF">RDI58_026631</name>
</gene>
<dbReference type="Proteomes" id="UP001371456">
    <property type="component" value="Unassembled WGS sequence"/>
</dbReference>
<evidence type="ECO:0000256" key="1">
    <source>
        <dbReference type="SAM" id="SignalP"/>
    </source>
</evidence>
<dbReference type="AlphaFoldDB" id="A0AAN8Y116"/>
<protein>
    <submittedName>
        <fullName evidence="2">Uncharacterized protein</fullName>
    </submittedName>
</protein>
<name>A0AAN8Y116_SOLBU</name>
<organism evidence="2 3">
    <name type="scientific">Solanum bulbocastanum</name>
    <name type="common">Wild potato</name>
    <dbReference type="NCBI Taxonomy" id="147425"/>
    <lineage>
        <taxon>Eukaryota</taxon>
        <taxon>Viridiplantae</taxon>
        <taxon>Streptophyta</taxon>
        <taxon>Embryophyta</taxon>
        <taxon>Tracheophyta</taxon>
        <taxon>Spermatophyta</taxon>
        <taxon>Magnoliopsida</taxon>
        <taxon>eudicotyledons</taxon>
        <taxon>Gunneridae</taxon>
        <taxon>Pentapetalae</taxon>
        <taxon>asterids</taxon>
        <taxon>lamiids</taxon>
        <taxon>Solanales</taxon>
        <taxon>Solanaceae</taxon>
        <taxon>Solanoideae</taxon>
        <taxon>Solaneae</taxon>
        <taxon>Solanum</taxon>
    </lineage>
</organism>
<feature type="chain" id="PRO_5042976971" evidence="1">
    <location>
        <begin position="19"/>
        <end position="69"/>
    </location>
</feature>
<proteinExistence type="predicted"/>